<evidence type="ECO:0000256" key="8">
    <source>
        <dbReference type="SAM" id="MobiDB-lite"/>
    </source>
</evidence>
<sequence length="152" mass="17521">MSFVSRAFQAINRVKGSGFRARGMEEFFEGGLALPKEQPKTGRAWRAGELRNKSFDDLHKLWYVILKERNMLASQNEEARRWGITEQFFTNKTRVVKCKKTMARIKSVLNERRIEWEKAQKIVKQNAAGTPVAIETAGRKSSKNRKSTTKSQ</sequence>
<dbReference type="Proteomes" id="UP001479436">
    <property type="component" value="Unassembled WGS sequence"/>
</dbReference>
<dbReference type="PANTHER" id="PTHR21183">
    <property type="entry name" value="RIBOSOMAL PROTEIN L47, MITOCHONDRIAL-RELATED"/>
    <property type="match status" value="1"/>
</dbReference>
<dbReference type="SUPFAM" id="SSF46561">
    <property type="entry name" value="Ribosomal protein L29 (L29p)"/>
    <property type="match status" value="1"/>
</dbReference>
<evidence type="ECO:0000256" key="6">
    <source>
        <dbReference type="ARBA" id="ARBA00035289"/>
    </source>
</evidence>
<evidence type="ECO:0000256" key="3">
    <source>
        <dbReference type="ARBA" id="ARBA00022980"/>
    </source>
</evidence>
<proteinExistence type="inferred from homology"/>
<evidence type="ECO:0000313" key="9">
    <source>
        <dbReference type="EMBL" id="KAK9768093.1"/>
    </source>
</evidence>
<evidence type="ECO:0000256" key="4">
    <source>
        <dbReference type="ARBA" id="ARBA00023128"/>
    </source>
</evidence>
<evidence type="ECO:0000256" key="7">
    <source>
        <dbReference type="ARBA" id="ARBA00035399"/>
    </source>
</evidence>
<evidence type="ECO:0000256" key="2">
    <source>
        <dbReference type="ARBA" id="ARBA00009254"/>
    </source>
</evidence>
<dbReference type="InterPro" id="IPR036049">
    <property type="entry name" value="Ribosomal_uL29_sf"/>
</dbReference>
<evidence type="ECO:0000256" key="5">
    <source>
        <dbReference type="ARBA" id="ARBA00023274"/>
    </source>
</evidence>
<comment type="similarity">
    <text evidence="2">Belongs to the universal ribosomal protein uL29 family.</text>
</comment>
<name>A0ABR2X2X4_9FUNG</name>
<dbReference type="Pfam" id="PF06984">
    <property type="entry name" value="MRP-L47"/>
    <property type="match status" value="1"/>
</dbReference>
<keyword evidence="10" id="KW-1185">Reference proteome</keyword>
<accession>A0ABR2X2X4</accession>
<keyword evidence="5" id="KW-0687">Ribonucleoprotein</keyword>
<dbReference type="InterPro" id="IPR010729">
    <property type="entry name" value="Ribosomal_uL29_mit"/>
</dbReference>
<reference evidence="9 10" key="1">
    <citation type="submission" date="2023-04" db="EMBL/GenBank/DDBJ databases">
        <title>Genome of Basidiobolus ranarum AG-B5.</title>
        <authorList>
            <person name="Stajich J.E."/>
            <person name="Carter-House D."/>
            <person name="Gryganskyi A."/>
        </authorList>
    </citation>
    <scope>NUCLEOTIDE SEQUENCE [LARGE SCALE GENOMIC DNA]</scope>
    <source>
        <strain evidence="9 10">AG-B5</strain>
    </source>
</reference>
<keyword evidence="4" id="KW-0496">Mitochondrion</keyword>
<organism evidence="9 10">
    <name type="scientific">Basidiobolus ranarum</name>
    <dbReference type="NCBI Taxonomy" id="34480"/>
    <lineage>
        <taxon>Eukaryota</taxon>
        <taxon>Fungi</taxon>
        <taxon>Fungi incertae sedis</taxon>
        <taxon>Zoopagomycota</taxon>
        <taxon>Entomophthoromycotina</taxon>
        <taxon>Basidiobolomycetes</taxon>
        <taxon>Basidiobolales</taxon>
        <taxon>Basidiobolaceae</taxon>
        <taxon>Basidiobolus</taxon>
    </lineage>
</organism>
<feature type="compositionally biased region" description="Basic residues" evidence="8">
    <location>
        <begin position="140"/>
        <end position="152"/>
    </location>
</feature>
<dbReference type="InterPro" id="IPR038340">
    <property type="entry name" value="MRP-L47_sf"/>
</dbReference>
<evidence type="ECO:0000313" key="10">
    <source>
        <dbReference type="Proteomes" id="UP001479436"/>
    </source>
</evidence>
<dbReference type="GO" id="GO:0005840">
    <property type="term" value="C:ribosome"/>
    <property type="evidence" value="ECO:0007669"/>
    <property type="project" value="UniProtKB-KW"/>
</dbReference>
<evidence type="ECO:0000256" key="1">
    <source>
        <dbReference type="ARBA" id="ARBA00004173"/>
    </source>
</evidence>
<dbReference type="Gene3D" id="6.10.330.20">
    <property type="match status" value="1"/>
</dbReference>
<comment type="subcellular location">
    <subcellularLocation>
        <location evidence="1">Mitochondrion</location>
    </subcellularLocation>
</comment>
<dbReference type="EMBL" id="JASJQH010000035">
    <property type="protein sequence ID" value="KAK9768093.1"/>
    <property type="molecule type" value="Genomic_DNA"/>
</dbReference>
<dbReference type="PANTHER" id="PTHR21183:SF18">
    <property type="entry name" value="LARGE RIBOSOMAL SUBUNIT PROTEIN UL29M"/>
    <property type="match status" value="1"/>
</dbReference>
<feature type="region of interest" description="Disordered" evidence="8">
    <location>
        <begin position="127"/>
        <end position="152"/>
    </location>
</feature>
<keyword evidence="3 9" id="KW-0689">Ribosomal protein</keyword>
<protein>
    <recommendedName>
        <fullName evidence="6">Large ribosomal subunit protein uL29m</fullName>
    </recommendedName>
    <alternativeName>
        <fullName evidence="7">54S ribosomal protein L4, mitochondrial</fullName>
    </alternativeName>
</protein>
<gene>
    <name evidence="9" type="primary">MRPL4</name>
    <name evidence="9" type="ORF">K7432_001540</name>
</gene>
<comment type="caution">
    <text evidence="9">The sequence shown here is derived from an EMBL/GenBank/DDBJ whole genome shotgun (WGS) entry which is preliminary data.</text>
</comment>